<feature type="domain" description="RecF/RecN/SMC N-terminal" evidence="5">
    <location>
        <begin position="132"/>
        <end position="178"/>
    </location>
</feature>
<evidence type="ECO:0000256" key="4">
    <source>
        <dbReference type="ARBA" id="ARBA00023242"/>
    </source>
</evidence>
<keyword evidence="4" id="KW-0539">Nucleus</keyword>
<dbReference type="Proteomes" id="UP000697127">
    <property type="component" value="Unassembled WGS sequence"/>
</dbReference>
<comment type="caution">
    <text evidence="6">The sequence shown here is derived from an EMBL/GenBank/DDBJ whole genome shotgun (WGS) entry which is preliminary data.</text>
</comment>
<dbReference type="SUPFAM" id="SSF52540">
    <property type="entry name" value="P-loop containing nucleoside triphosphate hydrolases"/>
    <property type="match status" value="1"/>
</dbReference>
<dbReference type="PANTHER" id="PTHR18937">
    <property type="entry name" value="STRUCTURAL MAINTENANCE OF CHROMOSOMES SMC FAMILY MEMBER"/>
    <property type="match status" value="1"/>
</dbReference>
<evidence type="ECO:0000256" key="1">
    <source>
        <dbReference type="ARBA" id="ARBA00004123"/>
    </source>
</evidence>
<name>A0A9P7BDJ1_9ASCO</name>
<evidence type="ECO:0000259" key="5">
    <source>
        <dbReference type="Pfam" id="PF02463"/>
    </source>
</evidence>
<feature type="non-terminal residue" evidence="6">
    <location>
        <position position="178"/>
    </location>
</feature>
<dbReference type="GO" id="GO:0005634">
    <property type="term" value="C:nucleus"/>
    <property type="evidence" value="ECO:0007669"/>
    <property type="project" value="UniProtKB-SubCell"/>
</dbReference>
<protein>
    <recommendedName>
        <fullName evidence="5">RecF/RecN/SMC N-terminal domain-containing protein</fullName>
    </recommendedName>
</protein>
<dbReference type="GO" id="GO:0005524">
    <property type="term" value="F:ATP binding"/>
    <property type="evidence" value="ECO:0007669"/>
    <property type="project" value="UniProtKB-KW"/>
</dbReference>
<dbReference type="InterPro" id="IPR003395">
    <property type="entry name" value="RecF/RecN/SMC_N"/>
</dbReference>
<gene>
    <name evidence="6" type="ORF">C6P40_005338</name>
</gene>
<sequence length="178" mass="19618">MDISTLQERSDINALANSSFQTASSDNGSNNDEEYSINQEAQLNYGENNNIINTAIHQKTPTIQDEDGDLPMLEYQINNIDHDNTNKSVIDTNNLTTNNSLSVIGLEPINSPRKAMQDLFDIPINKTPRLVIEKLVLTNFKSYAGRQEIGPFHASFSAVVGPNGSGKSNVIDSLLFVF</sequence>
<proteinExistence type="predicted"/>
<keyword evidence="2" id="KW-0547">Nucleotide-binding</keyword>
<evidence type="ECO:0000313" key="6">
    <source>
        <dbReference type="EMBL" id="KAG0682363.1"/>
    </source>
</evidence>
<dbReference type="Gene3D" id="3.40.50.300">
    <property type="entry name" value="P-loop containing nucleotide triphosphate hydrolases"/>
    <property type="match status" value="1"/>
</dbReference>
<dbReference type="Pfam" id="PF02463">
    <property type="entry name" value="SMC_N"/>
    <property type="match status" value="1"/>
</dbReference>
<evidence type="ECO:0000313" key="7">
    <source>
        <dbReference type="Proteomes" id="UP000697127"/>
    </source>
</evidence>
<feature type="non-terminal residue" evidence="6">
    <location>
        <position position="1"/>
    </location>
</feature>
<dbReference type="InterPro" id="IPR027417">
    <property type="entry name" value="P-loop_NTPase"/>
</dbReference>
<evidence type="ECO:0000256" key="3">
    <source>
        <dbReference type="ARBA" id="ARBA00022840"/>
    </source>
</evidence>
<reference evidence="6" key="1">
    <citation type="submission" date="2020-11" db="EMBL/GenBank/DDBJ databases">
        <title>Kefir isolates.</title>
        <authorList>
            <person name="Marcisauskas S."/>
            <person name="Kim Y."/>
            <person name="Blasche S."/>
        </authorList>
    </citation>
    <scope>NUCLEOTIDE SEQUENCE</scope>
    <source>
        <strain evidence="6">Olga-1</strain>
    </source>
</reference>
<accession>A0A9P7BDJ1</accession>
<dbReference type="GO" id="GO:0000796">
    <property type="term" value="C:condensin complex"/>
    <property type="evidence" value="ECO:0007669"/>
    <property type="project" value="TreeGrafter"/>
</dbReference>
<dbReference type="EMBL" id="PUHW01000906">
    <property type="protein sequence ID" value="KAG0682363.1"/>
    <property type="molecule type" value="Genomic_DNA"/>
</dbReference>
<dbReference type="GO" id="GO:0007076">
    <property type="term" value="P:mitotic chromosome condensation"/>
    <property type="evidence" value="ECO:0007669"/>
    <property type="project" value="TreeGrafter"/>
</dbReference>
<keyword evidence="7" id="KW-1185">Reference proteome</keyword>
<dbReference type="PANTHER" id="PTHR18937:SF172">
    <property type="entry name" value="STRUCTURAL MAINTENANCE OF CHROMOSOMES PROTEIN"/>
    <property type="match status" value="1"/>
</dbReference>
<evidence type="ECO:0000256" key="2">
    <source>
        <dbReference type="ARBA" id="ARBA00022741"/>
    </source>
</evidence>
<dbReference type="AlphaFoldDB" id="A0A9P7BDJ1"/>
<dbReference type="OrthoDB" id="5575062at2759"/>
<comment type="subcellular location">
    <subcellularLocation>
        <location evidence="1">Nucleus</location>
    </subcellularLocation>
</comment>
<organism evidence="6 7">
    <name type="scientific">Pichia californica</name>
    <dbReference type="NCBI Taxonomy" id="460514"/>
    <lineage>
        <taxon>Eukaryota</taxon>
        <taxon>Fungi</taxon>
        <taxon>Dikarya</taxon>
        <taxon>Ascomycota</taxon>
        <taxon>Saccharomycotina</taxon>
        <taxon>Pichiomycetes</taxon>
        <taxon>Pichiales</taxon>
        <taxon>Pichiaceae</taxon>
        <taxon>Pichia</taxon>
    </lineage>
</organism>
<keyword evidence="3" id="KW-0067">ATP-binding</keyword>